<evidence type="ECO:0000313" key="4">
    <source>
        <dbReference type="Proteomes" id="UP000605846"/>
    </source>
</evidence>
<dbReference type="OrthoDB" id="2963168at2759"/>
<keyword evidence="3" id="KW-0346">Stress response</keyword>
<dbReference type="PANTHER" id="PTHR14187">
    <property type="entry name" value="ALPHA KINASE/ELONGATION FACTOR 2 KINASE"/>
    <property type="match status" value="1"/>
</dbReference>
<keyword evidence="2" id="KW-0067">ATP-binding</keyword>
<keyword evidence="4" id="KW-1185">Reference proteome</keyword>
<dbReference type="GO" id="GO:0005524">
    <property type="term" value="F:ATP binding"/>
    <property type="evidence" value="ECO:0007669"/>
    <property type="project" value="UniProtKB-KW"/>
</dbReference>
<dbReference type="InterPro" id="IPR013126">
    <property type="entry name" value="Hsp_70_fam"/>
</dbReference>
<proteinExistence type="predicted"/>
<keyword evidence="1" id="KW-0547">Nucleotide-binding</keyword>
<evidence type="ECO:0000313" key="3">
    <source>
        <dbReference type="EMBL" id="KAF7728940.1"/>
    </source>
</evidence>
<protein>
    <submittedName>
        <fullName evidence="3">Heat shock 70 kDa protein 12A</fullName>
    </submittedName>
</protein>
<accession>A0A8H7BS78</accession>
<dbReference type="CDD" id="cd10170">
    <property type="entry name" value="ASKHA_NBD_HSP70"/>
    <property type="match status" value="1"/>
</dbReference>
<dbReference type="Gene3D" id="3.30.420.40">
    <property type="match status" value="2"/>
</dbReference>
<name>A0A8H7BS78_9FUNG</name>
<reference evidence="3" key="1">
    <citation type="submission" date="2020-01" db="EMBL/GenBank/DDBJ databases">
        <title>Genome Sequencing of Three Apophysomyces-Like Fungal Strains Confirms a Novel Fungal Genus in the Mucoromycota with divergent Burkholderia-like Endosymbiotic Bacteria.</title>
        <authorList>
            <person name="Stajich J.E."/>
            <person name="Macias A.M."/>
            <person name="Carter-House D."/>
            <person name="Lovett B."/>
            <person name="Kasson L.R."/>
            <person name="Berry K."/>
            <person name="Grigoriev I."/>
            <person name="Chang Y."/>
            <person name="Spatafora J."/>
            <person name="Kasson M.T."/>
        </authorList>
    </citation>
    <scope>NUCLEOTIDE SEQUENCE</scope>
    <source>
        <strain evidence="3">NRRL A-21654</strain>
    </source>
</reference>
<dbReference type="EMBL" id="JABAYA010000030">
    <property type="protein sequence ID" value="KAF7728940.1"/>
    <property type="molecule type" value="Genomic_DNA"/>
</dbReference>
<evidence type="ECO:0000256" key="2">
    <source>
        <dbReference type="ARBA" id="ARBA00022840"/>
    </source>
</evidence>
<dbReference type="Pfam" id="PF00012">
    <property type="entry name" value="HSP70"/>
    <property type="match status" value="1"/>
</dbReference>
<sequence>MVPQPLQEGRLIQQFKLWLAEKVEQEEIPFTDKTAIDIIADYMERFHEHIFSEIQKTSIMQDYTMERCRYVLTVPAIWSDQAKAIMRSAFIRARIITYEDPSHRLVMITEPEAAALYCERKYNAWNLKHDDTFIIVDAGGGTVDLIVYKIEQQGESRILHEVTKGYGGMCGSVHIDNKMRELLNNKLGESAHVIPSCTFETIMQTFTETIKKYLRLLVSIFQKELWIRFAITSKDGYILLTADELRQEVFGPVFQRVLDLIDRQLHQANVFINAMFLVGGFGCSEYLYDTLKYRFAERVGTVVMPPRGELAVVRGAVYSLLRPGLVASKILRRTYGVRTRLPFEEGLDPEESAVVTKDGVKRCGTRFDIIARKGDRIGPDTNISKSFWVTYPKHTEADLYAYDGEGIIPRHVTDPGVVKIAEFPVKMPVINDLKYGDRVDVNIDFVLRTTELQINVSIAGNRFQFTSLLETELQD</sequence>
<dbReference type="AlphaFoldDB" id="A0A8H7BS78"/>
<dbReference type="SUPFAM" id="SSF53067">
    <property type="entry name" value="Actin-like ATPase domain"/>
    <property type="match status" value="2"/>
</dbReference>
<organism evidence="3 4">
    <name type="scientific">Apophysomyces ossiformis</name>
    <dbReference type="NCBI Taxonomy" id="679940"/>
    <lineage>
        <taxon>Eukaryota</taxon>
        <taxon>Fungi</taxon>
        <taxon>Fungi incertae sedis</taxon>
        <taxon>Mucoromycota</taxon>
        <taxon>Mucoromycotina</taxon>
        <taxon>Mucoromycetes</taxon>
        <taxon>Mucorales</taxon>
        <taxon>Mucorineae</taxon>
        <taxon>Mucoraceae</taxon>
        <taxon>Apophysomyces</taxon>
    </lineage>
</organism>
<gene>
    <name evidence="3" type="primary">HSPA12A_2</name>
    <name evidence="3" type="ORF">EC973_005335</name>
</gene>
<dbReference type="Proteomes" id="UP000605846">
    <property type="component" value="Unassembled WGS sequence"/>
</dbReference>
<evidence type="ECO:0000256" key="1">
    <source>
        <dbReference type="ARBA" id="ARBA00022741"/>
    </source>
</evidence>
<dbReference type="PANTHER" id="PTHR14187:SF5">
    <property type="entry name" value="HEAT SHOCK 70 KDA PROTEIN 12A"/>
    <property type="match status" value="1"/>
</dbReference>
<dbReference type="GO" id="GO:0140662">
    <property type="term" value="F:ATP-dependent protein folding chaperone"/>
    <property type="evidence" value="ECO:0007669"/>
    <property type="project" value="InterPro"/>
</dbReference>
<comment type="caution">
    <text evidence="3">The sequence shown here is derived from an EMBL/GenBank/DDBJ whole genome shotgun (WGS) entry which is preliminary data.</text>
</comment>
<dbReference type="InterPro" id="IPR043129">
    <property type="entry name" value="ATPase_NBD"/>
</dbReference>